<dbReference type="RefSeq" id="WP_187434269.1">
    <property type="nucleotide sequence ID" value="NZ_VNHS01000006.1"/>
</dbReference>
<name>A0A5S5C3R0_9BACL</name>
<evidence type="ECO:0000313" key="2">
    <source>
        <dbReference type="EMBL" id="TYP73964.1"/>
    </source>
</evidence>
<gene>
    <name evidence="2" type="ORF">BCM02_106244</name>
</gene>
<sequence length="54" mass="5951">MVDKATLFGDNPEMDEFGMLHAGIADTHRTRASEQPTEARQHVAPGDADELELK</sequence>
<reference evidence="2 3" key="1">
    <citation type="submission" date="2019-07" db="EMBL/GenBank/DDBJ databases">
        <title>Genomic Encyclopedia of Type Strains, Phase III (KMG-III): the genomes of soil and plant-associated and newly described type strains.</title>
        <authorList>
            <person name="Whitman W."/>
        </authorList>
    </citation>
    <scope>NUCLEOTIDE SEQUENCE [LARGE SCALE GENOMIC DNA]</scope>
    <source>
        <strain evidence="2 3">BL24</strain>
    </source>
</reference>
<comment type="caution">
    <text evidence="2">The sequence shown here is derived from an EMBL/GenBank/DDBJ whole genome shotgun (WGS) entry which is preliminary data.</text>
</comment>
<organism evidence="2 3">
    <name type="scientific">Paenibacillus methanolicus</name>
    <dbReference type="NCBI Taxonomy" id="582686"/>
    <lineage>
        <taxon>Bacteria</taxon>
        <taxon>Bacillati</taxon>
        <taxon>Bacillota</taxon>
        <taxon>Bacilli</taxon>
        <taxon>Bacillales</taxon>
        <taxon>Paenibacillaceae</taxon>
        <taxon>Paenibacillus</taxon>
    </lineage>
</organism>
<dbReference type="EMBL" id="VNHS01000006">
    <property type="protein sequence ID" value="TYP73964.1"/>
    <property type="molecule type" value="Genomic_DNA"/>
</dbReference>
<keyword evidence="3" id="KW-1185">Reference proteome</keyword>
<dbReference type="Proteomes" id="UP000323257">
    <property type="component" value="Unassembled WGS sequence"/>
</dbReference>
<feature type="compositionally biased region" description="Basic and acidic residues" evidence="1">
    <location>
        <begin position="26"/>
        <end position="41"/>
    </location>
</feature>
<evidence type="ECO:0000256" key="1">
    <source>
        <dbReference type="SAM" id="MobiDB-lite"/>
    </source>
</evidence>
<accession>A0A5S5C3R0</accession>
<feature type="region of interest" description="Disordered" evidence="1">
    <location>
        <begin position="26"/>
        <end position="54"/>
    </location>
</feature>
<protein>
    <submittedName>
        <fullName evidence="2">Uncharacterized protein</fullName>
    </submittedName>
</protein>
<dbReference type="AlphaFoldDB" id="A0A5S5C3R0"/>
<proteinExistence type="predicted"/>
<evidence type="ECO:0000313" key="3">
    <source>
        <dbReference type="Proteomes" id="UP000323257"/>
    </source>
</evidence>